<protein>
    <recommendedName>
        <fullName evidence="2">Tyr recombinase domain-containing protein</fullName>
    </recommendedName>
</protein>
<proteinExistence type="predicted"/>
<dbReference type="GO" id="GO:0015074">
    <property type="term" value="P:DNA integration"/>
    <property type="evidence" value="ECO:0007669"/>
    <property type="project" value="InterPro"/>
</dbReference>
<sequence length="207" mass="23005">MTAPKTLTVDECNLLLESLRFRNGTPGQARRGIRNRCIALLMLDAGLRTSEVVGLKVADLLFNGQPVTSVVVRPEIAKNHLERQIPIGTRLSEALKEMDALYWSKVLPASNAFAFASTRTGEPIVRRQVHRIISSAANAAFGRSVNPHVLRHTFATICMRVTNIRTVQELLGHKNVSSTQIYTHPNEQDKHDAIEKMELERESSGSV</sequence>
<dbReference type="InterPro" id="IPR013762">
    <property type="entry name" value="Integrase-like_cat_sf"/>
</dbReference>
<dbReference type="PANTHER" id="PTHR30349:SF81">
    <property type="entry name" value="TYROSINE RECOMBINASE XERC"/>
    <property type="match status" value="1"/>
</dbReference>
<dbReference type="InterPro" id="IPR002104">
    <property type="entry name" value="Integrase_catalytic"/>
</dbReference>
<evidence type="ECO:0000313" key="3">
    <source>
        <dbReference type="EMBL" id="KKN05287.1"/>
    </source>
</evidence>
<dbReference type="EMBL" id="LAZR01004822">
    <property type="protein sequence ID" value="KKN05287.1"/>
    <property type="molecule type" value="Genomic_DNA"/>
</dbReference>
<dbReference type="GO" id="GO:0003677">
    <property type="term" value="F:DNA binding"/>
    <property type="evidence" value="ECO:0007669"/>
    <property type="project" value="InterPro"/>
</dbReference>
<dbReference type="AlphaFoldDB" id="A0A0F9N0Q9"/>
<dbReference type="Pfam" id="PF00589">
    <property type="entry name" value="Phage_integrase"/>
    <property type="match status" value="1"/>
</dbReference>
<comment type="caution">
    <text evidence="3">The sequence shown here is derived from an EMBL/GenBank/DDBJ whole genome shotgun (WGS) entry which is preliminary data.</text>
</comment>
<accession>A0A0F9N0Q9</accession>
<evidence type="ECO:0000259" key="2">
    <source>
        <dbReference type="PROSITE" id="PS51898"/>
    </source>
</evidence>
<keyword evidence="1" id="KW-0233">DNA recombination</keyword>
<organism evidence="3">
    <name type="scientific">marine sediment metagenome</name>
    <dbReference type="NCBI Taxonomy" id="412755"/>
    <lineage>
        <taxon>unclassified sequences</taxon>
        <taxon>metagenomes</taxon>
        <taxon>ecological metagenomes</taxon>
    </lineage>
</organism>
<reference evidence="3" key="1">
    <citation type="journal article" date="2015" name="Nature">
        <title>Complex archaea that bridge the gap between prokaryotes and eukaryotes.</title>
        <authorList>
            <person name="Spang A."/>
            <person name="Saw J.H."/>
            <person name="Jorgensen S.L."/>
            <person name="Zaremba-Niedzwiedzka K."/>
            <person name="Martijn J."/>
            <person name="Lind A.E."/>
            <person name="van Eijk R."/>
            <person name="Schleper C."/>
            <person name="Guy L."/>
            <person name="Ettema T.J."/>
        </authorList>
    </citation>
    <scope>NUCLEOTIDE SEQUENCE</scope>
</reference>
<feature type="domain" description="Tyr recombinase" evidence="2">
    <location>
        <begin position="2"/>
        <end position="195"/>
    </location>
</feature>
<dbReference type="SUPFAM" id="SSF56349">
    <property type="entry name" value="DNA breaking-rejoining enzymes"/>
    <property type="match status" value="1"/>
</dbReference>
<dbReference type="Gene3D" id="1.10.443.10">
    <property type="entry name" value="Intergrase catalytic core"/>
    <property type="match status" value="1"/>
</dbReference>
<dbReference type="GO" id="GO:0006310">
    <property type="term" value="P:DNA recombination"/>
    <property type="evidence" value="ECO:0007669"/>
    <property type="project" value="UniProtKB-KW"/>
</dbReference>
<dbReference type="PROSITE" id="PS51898">
    <property type="entry name" value="TYR_RECOMBINASE"/>
    <property type="match status" value="1"/>
</dbReference>
<dbReference type="PANTHER" id="PTHR30349">
    <property type="entry name" value="PHAGE INTEGRASE-RELATED"/>
    <property type="match status" value="1"/>
</dbReference>
<dbReference type="InterPro" id="IPR011010">
    <property type="entry name" value="DNA_brk_join_enz"/>
</dbReference>
<dbReference type="InterPro" id="IPR050090">
    <property type="entry name" value="Tyrosine_recombinase_XerCD"/>
</dbReference>
<gene>
    <name evidence="3" type="ORF">LCGC14_1088780</name>
</gene>
<evidence type="ECO:0000256" key="1">
    <source>
        <dbReference type="ARBA" id="ARBA00023172"/>
    </source>
</evidence>
<name>A0A0F9N0Q9_9ZZZZ</name>